<dbReference type="InterPro" id="IPR012495">
    <property type="entry name" value="TadE-like_dom"/>
</dbReference>
<dbReference type="Proteomes" id="UP000316125">
    <property type="component" value="Chromosome"/>
</dbReference>
<sequence>MSVRSTRPFVADEGGSSPVEFVLVGTLLTLLTLGVMQLALAVYVRNVVHDAAVDGAYHAALADTSTDQGAERAREIITRAIGEAYAEDVTVVRSTALAQPTIEVRIRTTLPVIGLLGVPFALEVQAHAPEESFDDG</sequence>
<proteinExistence type="predicted"/>
<keyword evidence="1" id="KW-0812">Transmembrane</keyword>
<dbReference type="RefSeq" id="WP_140037532.1">
    <property type="nucleotide sequence ID" value="NZ_CP041040.1"/>
</dbReference>
<organism evidence="3 4">
    <name type="scientific">Microbacterium foliorum</name>
    <dbReference type="NCBI Taxonomy" id="104336"/>
    <lineage>
        <taxon>Bacteria</taxon>
        <taxon>Bacillati</taxon>
        <taxon>Actinomycetota</taxon>
        <taxon>Actinomycetes</taxon>
        <taxon>Micrococcales</taxon>
        <taxon>Microbacteriaceae</taxon>
        <taxon>Microbacterium</taxon>
    </lineage>
</organism>
<dbReference type="AlphaFoldDB" id="A0A4Y5YRX0"/>
<keyword evidence="1" id="KW-0472">Membrane</keyword>
<name>A0A4Y5YRX0_9MICO</name>
<gene>
    <name evidence="3" type="ORF">FIV50_11410</name>
</gene>
<keyword evidence="1" id="KW-1133">Transmembrane helix</keyword>
<evidence type="ECO:0000259" key="2">
    <source>
        <dbReference type="Pfam" id="PF07811"/>
    </source>
</evidence>
<feature type="transmembrane region" description="Helical" evidence="1">
    <location>
        <begin position="21"/>
        <end position="44"/>
    </location>
</feature>
<feature type="domain" description="TadE-like" evidence="2">
    <location>
        <begin position="15"/>
        <end position="56"/>
    </location>
</feature>
<evidence type="ECO:0000256" key="1">
    <source>
        <dbReference type="SAM" id="Phobius"/>
    </source>
</evidence>
<evidence type="ECO:0000313" key="4">
    <source>
        <dbReference type="Proteomes" id="UP000316125"/>
    </source>
</evidence>
<accession>A0A4Y5YRX0</accession>
<dbReference type="Pfam" id="PF07811">
    <property type="entry name" value="TadE"/>
    <property type="match status" value="1"/>
</dbReference>
<dbReference type="EMBL" id="CP041040">
    <property type="protein sequence ID" value="QDE35338.1"/>
    <property type="molecule type" value="Genomic_DNA"/>
</dbReference>
<protein>
    <submittedName>
        <fullName evidence="3">TadE family protein</fullName>
    </submittedName>
</protein>
<dbReference type="OrthoDB" id="3826566at2"/>
<reference evidence="3 4" key="1">
    <citation type="submission" date="2019-06" db="EMBL/GenBank/DDBJ databases">
        <title>Complete genome of Microbacterium foliorum M2.</title>
        <authorList>
            <person name="Cao G."/>
        </authorList>
    </citation>
    <scope>NUCLEOTIDE SEQUENCE [LARGE SCALE GENOMIC DNA]</scope>
    <source>
        <strain evidence="3 4">M2</strain>
    </source>
</reference>
<evidence type="ECO:0000313" key="3">
    <source>
        <dbReference type="EMBL" id="QDE35338.1"/>
    </source>
</evidence>